<dbReference type="CDD" id="cd18549">
    <property type="entry name" value="ABC_6TM_YwjA_like"/>
    <property type="match status" value="1"/>
</dbReference>
<organism evidence="11 12">
    <name type="scientific">Breznakiella homolactica</name>
    <dbReference type="NCBI Taxonomy" id="2798577"/>
    <lineage>
        <taxon>Bacteria</taxon>
        <taxon>Pseudomonadati</taxon>
        <taxon>Spirochaetota</taxon>
        <taxon>Spirochaetia</taxon>
        <taxon>Spirochaetales</taxon>
        <taxon>Breznakiellaceae</taxon>
        <taxon>Breznakiella</taxon>
    </lineage>
</organism>
<dbReference type="PROSITE" id="PS50893">
    <property type="entry name" value="ABC_TRANSPORTER_2"/>
    <property type="match status" value="1"/>
</dbReference>
<dbReference type="InterPro" id="IPR003593">
    <property type="entry name" value="AAA+_ATPase"/>
</dbReference>
<sequence length="580" mass="65579">MRTPLRIFAGYYRPHWKLFAADMVCASLIAGVDLLFPMMTKFTIERLLPDQLYRFFFIMVALMVGVYLLRTAFSYFVTYWGHTVGAYIEADMRRDLFSHLQKLPYSFYDNHRTGHIMSRVTNDLFDVTELAHHGPEDIFISIATILGSFFLILTIRWEMAVILLLVVILIVVHAILSRKKLTWASRQVKEKIAEINASLESSISGARTAKAFTNESYENHKFHGGNEHITGAKKKYYKSMAGFHSKLEFMMNSLTIVTIAAGGFFIMQGTMTLTELITCNLFVAAFLQPIRRLGNFVEQYTTGMAGFTRFVDIMRIQPDIIDKPDASVLEKVRGNIEFRDVSFSYNRNLTVLEHIDLSIAAGSTVALVGPSGGGKTTLCHLLPRFYEIKEGSITIDGIDIRDVTLESLRKNIGIVQQDVFLFAGTIRENIGYGRIDAPEEEIIEAARRADIHDDIMKMPDRYDTVVGERGIKLSGGQKQRVSIARIFLKNPPILILDEATSALDTVTEMKIQSALEELSRGRTTMVIAHRLSTIRNADTIIAIDDNGIRQQGTHEELIKQEGIYARLYRFQFTPGNPIKS</sequence>
<feature type="domain" description="ABC transmembrane type-1" evidence="10">
    <location>
        <begin position="23"/>
        <end position="302"/>
    </location>
</feature>
<evidence type="ECO:0000256" key="5">
    <source>
        <dbReference type="ARBA" id="ARBA00022840"/>
    </source>
</evidence>
<dbReference type="GO" id="GO:0016887">
    <property type="term" value="F:ATP hydrolysis activity"/>
    <property type="evidence" value="ECO:0007669"/>
    <property type="project" value="InterPro"/>
</dbReference>
<evidence type="ECO:0000256" key="4">
    <source>
        <dbReference type="ARBA" id="ARBA00022741"/>
    </source>
</evidence>
<keyword evidence="7 8" id="KW-0472">Membrane</keyword>
<gene>
    <name evidence="11" type="ORF">JFL75_10785</name>
</gene>
<evidence type="ECO:0000313" key="11">
    <source>
        <dbReference type="EMBL" id="QQO07446.1"/>
    </source>
</evidence>
<dbReference type="PROSITE" id="PS50929">
    <property type="entry name" value="ABC_TM1F"/>
    <property type="match status" value="1"/>
</dbReference>
<dbReference type="Pfam" id="PF00005">
    <property type="entry name" value="ABC_tran"/>
    <property type="match status" value="1"/>
</dbReference>
<evidence type="ECO:0000259" key="10">
    <source>
        <dbReference type="PROSITE" id="PS50929"/>
    </source>
</evidence>
<dbReference type="InterPro" id="IPR036640">
    <property type="entry name" value="ABC1_TM_sf"/>
</dbReference>
<name>A0A7T8B8L6_9SPIR</name>
<dbReference type="KEGG" id="bhc:JFL75_10785"/>
<dbReference type="InterPro" id="IPR011527">
    <property type="entry name" value="ABC1_TM_dom"/>
</dbReference>
<dbReference type="PANTHER" id="PTHR43394:SF1">
    <property type="entry name" value="ATP-BINDING CASSETTE SUB-FAMILY B MEMBER 10, MITOCHONDRIAL"/>
    <property type="match status" value="1"/>
</dbReference>
<accession>A0A7T8B8L6</accession>
<dbReference type="InterPro" id="IPR039421">
    <property type="entry name" value="Type_1_exporter"/>
</dbReference>
<dbReference type="EMBL" id="CP067089">
    <property type="protein sequence ID" value="QQO07446.1"/>
    <property type="molecule type" value="Genomic_DNA"/>
</dbReference>
<feature type="transmembrane region" description="Helical" evidence="8">
    <location>
        <begin position="249"/>
        <end position="267"/>
    </location>
</feature>
<keyword evidence="2" id="KW-0813">Transport</keyword>
<evidence type="ECO:0000256" key="6">
    <source>
        <dbReference type="ARBA" id="ARBA00022989"/>
    </source>
</evidence>
<dbReference type="RefSeq" id="WP_215624751.1">
    <property type="nucleotide sequence ID" value="NZ_CP067089.2"/>
</dbReference>
<evidence type="ECO:0000256" key="2">
    <source>
        <dbReference type="ARBA" id="ARBA00022448"/>
    </source>
</evidence>
<dbReference type="GO" id="GO:0015421">
    <property type="term" value="F:ABC-type oligopeptide transporter activity"/>
    <property type="evidence" value="ECO:0007669"/>
    <property type="project" value="TreeGrafter"/>
</dbReference>
<dbReference type="SUPFAM" id="SSF90123">
    <property type="entry name" value="ABC transporter transmembrane region"/>
    <property type="match status" value="1"/>
</dbReference>
<dbReference type="PROSITE" id="PS00211">
    <property type="entry name" value="ABC_TRANSPORTER_1"/>
    <property type="match status" value="1"/>
</dbReference>
<evidence type="ECO:0000256" key="3">
    <source>
        <dbReference type="ARBA" id="ARBA00022692"/>
    </source>
</evidence>
<keyword evidence="5 11" id="KW-0067">ATP-binding</keyword>
<feature type="transmembrane region" description="Helical" evidence="8">
    <location>
        <begin position="51"/>
        <end position="69"/>
    </location>
</feature>
<keyword evidence="6 8" id="KW-1133">Transmembrane helix</keyword>
<dbReference type="Pfam" id="PF00664">
    <property type="entry name" value="ABC_membrane"/>
    <property type="match status" value="1"/>
</dbReference>
<dbReference type="SUPFAM" id="SSF52540">
    <property type="entry name" value="P-loop containing nucleoside triphosphate hydrolases"/>
    <property type="match status" value="1"/>
</dbReference>
<dbReference type="FunFam" id="3.40.50.300:FF:000287">
    <property type="entry name" value="Multidrug ABC transporter ATP-binding protein"/>
    <property type="match status" value="1"/>
</dbReference>
<dbReference type="AlphaFoldDB" id="A0A7T8B8L6"/>
<protein>
    <submittedName>
        <fullName evidence="11">ABC transporter ATP-binding protein</fullName>
    </submittedName>
</protein>
<dbReference type="Proteomes" id="UP000595917">
    <property type="component" value="Chromosome"/>
</dbReference>
<dbReference type="CDD" id="cd03251">
    <property type="entry name" value="ABCC_MsbA"/>
    <property type="match status" value="1"/>
</dbReference>
<dbReference type="Gene3D" id="3.40.50.300">
    <property type="entry name" value="P-loop containing nucleotide triphosphate hydrolases"/>
    <property type="match status" value="1"/>
</dbReference>
<feature type="transmembrane region" description="Helical" evidence="8">
    <location>
        <begin position="20"/>
        <end position="39"/>
    </location>
</feature>
<feature type="domain" description="ABC transporter" evidence="9">
    <location>
        <begin position="336"/>
        <end position="570"/>
    </location>
</feature>
<evidence type="ECO:0000256" key="8">
    <source>
        <dbReference type="SAM" id="Phobius"/>
    </source>
</evidence>
<dbReference type="InterPro" id="IPR017871">
    <property type="entry name" value="ABC_transporter-like_CS"/>
</dbReference>
<dbReference type="InterPro" id="IPR027417">
    <property type="entry name" value="P-loop_NTPase"/>
</dbReference>
<feature type="transmembrane region" description="Helical" evidence="8">
    <location>
        <begin position="161"/>
        <end position="177"/>
    </location>
</feature>
<keyword evidence="12" id="KW-1185">Reference proteome</keyword>
<reference evidence="11" key="1">
    <citation type="submission" date="2021-01" db="EMBL/GenBank/DDBJ databases">
        <title>Description of Breznakiella homolactica.</title>
        <authorList>
            <person name="Song Y."/>
            <person name="Brune A."/>
        </authorList>
    </citation>
    <scope>NUCLEOTIDE SEQUENCE</scope>
    <source>
        <strain evidence="11">RmG30</strain>
    </source>
</reference>
<dbReference type="PANTHER" id="PTHR43394">
    <property type="entry name" value="ATP-DEPENDENT PERMEASE MDL1, MITOCHONDRIAL"/>
    <property type="match status" value="1"/>
</dbReference>
<evidence type="ECO:0000259" key="9">
    <source>
        <dbReference type="PROSITE" id="PS50893"/>
    </source>
</evidence>
<keyword evidence="4" id="KW-0547">Nucleotide-binding</keyword>
<dbReference type="Gene3D" id="1.20.1560.10">
    <property type="entry name" value="ABC transporter type 1, transmembrane domain"/>
    <property type="match status" value="1"/>
</dbReference>
<dbReference type="GO" id="GO:0005524">
    <property type="term" value="F:ATP binding"/>
    <property type="evidence" value="ECO:0007669"/>
    <property type="project" value="UniProtKB-KW"/>
</dbReference>
<evidence type="ECO:0000256" key="7">
    <source>
        <dbReference type="ARBA" id="ARBA00023136"/>
    </source>
</evidence>
<keyword evidence="3 8" id="KW-0812">Transmembrane</keyword>
<proteinExistence type="predicted"/>
<evidence type="ECO:0000313" key="12">
    <source>
        <dbReference type="Proteomes" id="UP000595917"/>
    </source>
</evidence>
<dbReference type="GO" id="GO:0005886">
    <property type="term" value="C:plasma membrane"/>
    <property type="evidence" value="ECO:0007669"/>
    <property type="project" value="UniProtKB-SubCell"/>
</dbReference>
<dbReference type="SMART" id="SM00382">
    <property type="entry name" value="AAA"/>
    <property type="match status" value="1"/>
</dbReference>
<feature type="transmembrane region" description="Helical" evidence="8">
    <location>
        <begin position="138"/>
        <end position="155"/>
    </location>
</feature>
<comment type="subcellular location">
    <subcellularLocation>
        <location evidence="1">Cell membrane</location>
        <topology evidence="1">Multi-pass membrane protein</topology>
    </subcellularLocation>
</comment>
<dbReference type="InterPro" id="IPR003439">
    <property type="entry name" value="ABC_transporter-like_ATP-bd"/>
</dbReference>
<evidence type="ECO:0000256" key="1">
    <source>
        <dbReference type="ARBA" id="ARBA00004651"/>
    </source>
</evidence>